<gene>
    <name evidence="4" type="ORF">L596_026964</name>
</gene>
<dbReference type="AlphaFoldDB" id="A0A4U5M2Z8"/>
<reference evidence="4 5" key="2">
    <citation type="journal article" date="2019" name="G3 (Bethesda)">
        <title>Hybrid Assembly of the Genome of the Entomopathogenic Nematode Steinernema carpocapsae Identifies the X-Chromosome.</title>
        <authorList>
            <person name="Serra L."/>
            <person name="Macchietto M."/>
            <person name="Macias-Munoz A."/>
            <person name="McGill C.J."/>
            <person name="Rodriguez I.M."/>
            <person name="Rodriguez B."/>
            <person name="Murad R."/>
            <person name="Mortazavi A."/>
        </authorList>
    </citation>
    <scope>NUCLEOTIDE SEQUENCE [LARGE SCALE GENOMIC DNA]</scope>
    <source>
        <strain evidence="4 5">ALL</strain>
    </source>
</reference>
<evidence type="ECO:0000313" key="5">
    <source>
        <dbReference type="Proteomes" id="UP000298663"/>
    </source>
</evidence>
<sequence length="254" mass="24509">MSKFLCGLASAGSGIVIFACLLMVGVLFNDINTLYDDVMDDMVDFKTIANDAWRGMMVMQGAPGISKNNMEKVAVLFGRNKRSASCGCGAQPNLCPAGPPGPPGLPGALGDDGIPGEVGRNGAPGVSLVLENQQPGGCIKCPAGERGPPGPDGPVGPIGPPGQPGFSGVPGSNGQPGVSGQAGDAGVPGTPGADGAPGVPGADGQRGQGAPGPKGPDGPEGPAGNPGANGQHGASGEAGPEGPAESRCSGSGWS</sequence>
<dbReference type="Proteomes" id="UP000298663">
    <property type="component" value="Unassembled WGS sequence"/>
</dbReference>
<dbReference type="OrthoDB" id="204883at2759"/>
<evidence type="ECO:0000259" key="3">
    <source>
        <dbReference type="SMART" id="SM01088"/>
    </source>
</evidence>
<evidence type="ECO:0000313" key="4">
    <source>
        <dbReference type="EMBL" id="TKR63087.1"/>
    </source>
</evidence>
<evidence type="ECO:0000256" key="2">
    <source>
        <dbReference type="SAM" id="MobiDB-lite"/>
    </source>
</evidence>
<feature type="compositionally biased region" description="Low complexity" evidence="2">
    <location>
        <begin position="220"/>
        <end position="246"/>
    </location>
</feature>
<dbReference type="STRING" id="34508.A0A4U5M2Z8"/>
<feature type="compositionally biased region" description="Low complexity" evidence="2">
    <location>
        <begin position="182"/>
        <end position="203"/>
    </location>
</feature>
<reference evidence="4 5" key="1">
    <citation type="journal article" date="2015" name="Genome Biol.">
        <title>Comparative genomics of Steinernema reveals deeply conserved gene regulatory networks.</title>
        <authorList>
            <person name="Dillman A.R."/>
            <person name="Macchietto M."/>
            <person name="Porter C.F."/>
            <person name="Rogers A."/>
            <person name="Williams B."/>
            <person name="Antoshechkin I."/>
            <person name="Lee M.M."/>
            <person name="Goodwin Z."/>
            <person name="Lu X."/>
            <person name="Lewis E.E."/>
            <person name="Goodrich-Blair H."/>
            <person name="Stock S.P."/>
            <person name="Adams B.J."/>
            <person name="Sternberg P.W."/>
            <person name="Mortazavi A."/>
        </authorList>
    </citation>
    <scope>NUCLEOTIDE SEQUENCE [LARGE SCALE GENOMIC DNA]</scope>
    <source>
        <strain evidence="4 5">ALL</strain>
    </source>
</reference>
<feature type="region of interest" description="Disordered" evidence="2">
    <location>
        <begin position="99"/>
        <end position="125"/>
    </location>
</feature>
<dbReference type="PANTHER" id="PTHR24637:SF236">
    <property type="entry name" value="NEMATODE CUTICLE COLLAGEN N-TERMINAL DOMAIN-CONTAINING PROTEIN"/>
    <property type="match status" value="1"/>
</dbReference>
<dbReference type="Pfam" id="PF01391">
    <property type="entry name" value="Collagen"/>
    <property type="match status" value="1"/>
</dbReference>
<organism evidence="4 5">
    <name type="scientific">Steinernema carpocapsae</name>
    <name type="common">Entomopathogenic nematode</name>
    <dbReference type="NCBI Taxonomy" id="34508"/>
    <lineage>
        <taxon>Eukaryota</taxon>
        <taxon>Metazoa</taxon>
        <taxon>Ecdysozoa</taxon>
        <taxon>Nematoda</taxon>
        <taxon>Chromadorea</taxon>
        <taxon>Rhabditida</taxon>
        <taxon>Tylenchina</taxon>
        <taxon>Panagrolaimomorpha</taxon>
        <taxon>Strongyloidoidea</taxon>
        <taxon>Steinernematidae</taxon>
        <taxon>Steinernema</taxon>
    </lineage>
</organism>
<comment type="caution">
    <text evidence="4">The sequence shown here is derived from an EMBL/GenBank/DDBJ whole genome shotgun (WGS) entry which is preliminary data.</text>
</comment>
<dbReference type="InterPro" id="IPR008160">
    <property type="entry name" value="Collagen"/>
</dbReference>
<proteinExistence type="predicted"/>
<feature type="compositionally biased region" description="Pro residues" evidence="2">
    <location>
        <begin position="148"/>
        <end position="163"/>
    </location>
</feature>
<feature type="domain" description="Nematode cuticle collagen N-terminal" evidence="3">
    <location>
        <begin position="6"/>
        <end position="56"/>
    </location>
</feature>
<name>A0A4U5M2Z8_STECR</name>
<dbReference type="SMART" id="SM01088">
    <property type="entry name" value="Col_cuticle_N"/>
    <property type="match status" value="1"/>
</dbReference>
<keyword evidence="1" id="KW-0677">Repeat</keyword>
<protein>
    <recommendedName>
        <fullName evidence="3">Nematode cuticle collagen N-terminal domain-containing protein</fullName>
    </recommendedName>
</protein>
<keyword evidence="5" id="KW-1185">Reference proteome</keyword>
<dbReference type="InterPro" id="IPR002486">
    <property type="entry name" value="Col_cuticle_N"/>
</dbReference>
<feature type="region of interest" description="Disordered" evidence="2">
    <location>
        <begin position="137"/>
        <end position="254"/>
    </location>
</feature>
<dbReference type="GO" id="GO:0042302">
    <property type="term" value="F:structural constituent of cuticle"/>
    <property type="evidence" value="ECO:0007669"/>
    <property type="project" value="InterPro"/>
</dbReference>
<accession>A0A4U5M2Z8</accession>
<dbReference type="PANTHER" id="PTHR24637">
    <property type="entry name" value="COLLAGEN"/>
    <property type="match status" value="1"/>
</dbReference>
<dbReference type="EMBL" id="AZBU02000010">
    <property type="protein sequence ID" value="TKR63087.1"/>
    <property type="molecule type" value="Genomic_DNA"/>
</dbReference>
<evidence type="ECO:0000256" key="1">
    <source>
        <dbReference type="ARBA" id="ARBA00022737"/>
    </source>
</evidence>
<dbReference type="Pfam" id="PF01484">
    <property type="entry name" value="Col_cuticle_N"/>
    <property type="match status" value="1"/>
</dbReference>
<dbReference type="PROSITE" id="PS51257">
    <property type="entry name" value="PROKAR_LIPOPROTEIN"/>
    <property type="match status" value="1"/>
</dbReference>